<evidence type="ECO:0000256" key="8">
    <source>
        <dbReference type="ARBA" id="ARBA00022833"/>
    </source>
</evidence>
<gene>
    <name evidence="12" type="primary">LOC101495833</name>
</gene>
<protein>
    <recommendedName>
        <fullName evidence="3">RING-type E3 ubiquitin transferase</fullName>
        <ecNumber evidence="3">2.3.2.27</ecNumber>
    </recommendedName>
</protein>
<evidence type="ECO:0000256" key="3">
    <source>
        <dbReference type="ARBA" id="ARBA00012483"/>
    </source>
</evidence>
<keyword evidence="5" id="KW-0479">Metal-binding</keyword>
<evidence type="ECO:0000259" key="10">
    <source>
        <dbReference type="PROSITE" id="PS50089"/>
    </source>
</evidence>
<keyword evidence="7" id="KW-0833">Ubl conjugation pathway</keyword>
<dbReference type="AlphaFoldDB" id="A0A1S3EFE2"/>
<sequence>MMKMLQKLYKQYYGYAVKDIDQSENDCCSVCLSQMCKGEKVMLLPLCNHRYHADCIGIWLKNHTTCPLCRSKIIDHVNQNQQKQVKPFGESVVDLIQSFSDLIVAFLYMILPSSITESFPVVH</sequence>
<keyword evidence="6 9" id="KW-0863">Zinc-finger</keyword>
<organism evidence="11 12">
    <name type="scientific">Cicer arietinum</name>
    <name type="common">Chickpea</name>
    <name type="synonym">Garbanzo</name>
    <dbReference type="NCBI Taxonomy" id="3827"/>
    <lineage>
        <taxon>Eukaryota</taxon>
        <taxon>Viridiplantae</taxon>
        <taxon>Streptophyta</taxon>
        <taxon>Embryophyta</taxon>
        <taxon>Tracheophyta</taxon>
        <taxon>Spermatophyta</taxon>
        <taxon>Magnoliopsida</taxon>
        <taxon>eudicotyledons</taxon>
        <taxon>Gunneridae</taxon>
        <taxon>Pentapetalae</taxon>
        <taxon>rosids</taxon>
        <taxon>fabids</taxon>
        <taxon>Fabales</taxon>
        <taxon>Fabaceae</taxon>
        <taxon>Papilionoideae</taxon>
        <taxon>50 kb inversion clade</taxon>
        <taxon>NPAAA clade</taxon>
        <taxon>Hologalegina</taxon>
        <taxon>IRL clade</taxon>
        <taxon>Cicereae</taxon>
        <taxon>Cicer</taxon>
    </lineage>
</organism>
<evidence type="ECO:0000256" key="7">
    <source>
        <dbReference type="ARBA" id="ARBA00022786"/>
    </source>
</evidence>
<dbReference type="SMART" id="SM00184">
    <property type="entry name" value="RING"/>
    <property type="match status" value="1"/>
</dbReference>
<dbReference type="InterPro" id="IPR044600">
    <property type="entry name" value="ATL1/ATL16-like"/>
</dbReference>
<evidence type="ECO:0000256" key="2">
    <source>
        <dbReference type="ARBA" id="ARBA00004906"/>
    </source>
</evidence>
<dbReference type="Pfam" id="PF13639">
    <property type="entry name" value="zf-RING_2"/>
    <property type="match status" value="1"/>
</dbReference>
<comment type="catalytic activity">
    <reaction evidence="1">
        <text>S-ubiquitinyl-[E2 ubiquitin-conjugating enzyme]-L-cysteine + [acceptor protein]-L-lysine = [E2 ubiquitin-conjugating enzyme]-L-cysteine + N(6)-ubiquitinyl-[acceptor protein]-L-lysine.</text>
        <dbReference type="EC" id="2.3.2.27"/>
    </reaction>
</comment>
<evidence type="ECO:0000256" key="6">
    <source>
        <dbReference type="ARBA" id="ARBA00022771"/>
    </source>
</evidence>
<dbReference type="Proteomes" id="UP000087171">
    <property type="component" value="Chromosome Ca7"/>
</dbReference>
<dbReference type="GO" id="GO:0061630">
    <property type="term" value="F:ubiquitin protein ligase activity"/>
    <property type="evidence" value="ECO:0007669"/>
    <property type="project" value="UniProtKB-EC"/>
</dbReference>
<dbReference type="eggNOG" id="KOG0800">
    <property type="taxonomic scope" value="Eukaryota"/>
</dbReference>
<dbReference type="InterPro" id="IPR001841">
    <property type="entry name" value="Znf_RING"/>
</dbReference>
<keyword evidence="8" id="KW-0862">Zinc</keyword>
<evidence type="ECO:0000313" key="12">
    <source>
        <dbReference type="RefSeq" id="XP_012574128.1"/>
    </source>
</evidence>
<name>A0A1S3EFE2_CICAR</name>
<feature type="domain" description="RING-type" evidence="10">
    <location>
        <begin position="28"/>
        <end position="70"/>
    </location>
</feature>
<dbReference type="SUPFAM" id="SSF57850">
    <property type="entry name" value="RING/U-box"/>
    <property type="match status" value="1"/>
</dbReference>
<reference evidence="11" key="1">
    <citation type="journal article" date="2013" name="Nat. Biotechnol.">
        <title>Draft genome sequence of chickpea (Cicer arietinum) provides a resource for trait improvement.</title>
        <authorList>
            <person name="Varshney R.K."/>
            <person name="Song C."/>
            <person name="Saxena R.K."/>
            <person name="Azam S."/>
            <person name="Yu S."/>
            <person name="Sharpe A.G."/>
            <person name="Cannon S."/>
            <person name="Baek J."/>
            <person name="Rosen B.D."/>
            <person name="Tar'an B."/>
            <person name="Millan T."/>
            <person name="Zhang X."/>
            <person name="Ramsay L.D."/>
            <person name="Iwata A."/>
            <person name="Wang Y."/>
            <person name="Nelson W."/>
            <person name="Farmer A.D."/>
            <person name="Gaur P.M."/>
            <person name="Soderlund C."/>
            <person name="Penmetsa R.V."/>
            <person name="Xu C."/>
            <person name="Bharti A.K."/>
            <person name="He W."/>
            <person name="Winter P."/>
            <person name="Zhao S."/>
            <person name="Hane J.K."/>
            <person name="Carrasquilla-Garcia N."/>
            <person name="Condie J.A."/>
            <person name="Upadhyaya H.D."/>
            <person name="Luo M.C."/>
            <person name="Thudi M."/>
            <person name="Gowda C.L."/>
            <person name="Singh N.P."/>
            <person name="Lichtenzveig J."/>
            <person name="Gali K.K."/>
            <person name="Rubio J."/>
            <person name="Nadarajan N."/>
            <person name="Dolezel J."/>
            <person name="Bansal K.C."/>
            <person name="Xu X."/>
            <person name="Edwards D."/>
            <person name="Zhang G."/>
            <person name="Kahl G."/>
            <person name="Gil J."/>
            <person name="Singh K.B."/>
            <person name="Datta S.K."/>
            <person name="Jackson S.A."/>
            <person name="Wang J."/>
            <person name="Cook D.R."/>
        </authorList>
    </citation>
    <scope>NUCLEOTIDE SEQUENCE [LARGE SCALE GENOMIC DNA]</scope>
    <source>
        <strain evidence="11">cv. CDC Frontier</strain>
    </source>
</reference>
<dbReference type="GO" id="GO:0008270">
    <property type="term" value="F:zinc ion binding"/>
    <property type="evidence" value="ECO:0007669"/>
    <property type="project" value="UniProtKB-KW"/>
</dbReference>
<dbReference type="UniPathway" id="UPA00143"/>
<dbReference type="OrthoDB" id="1350957at2759"/>
<dbReference type="PANTHER" id="PTHR46913:SF23">
    <property type="entry name" value="E3 UBIQUITIN-PROTEIN LIGASE RHA4A-RELATED"/>
    <property type="match status" value="1"/>
</dbReference>
<dbReference type="PROSITE" id="PS50089">
    <property type="entry name" value="ZF_RING_2"/>
    <property type="match status" value="1"/>
</dbReference>
<keyword evidence="4" id="KW-0808">Transferase</keyword>
<proteinExistence type="predicted"/>
<keyword evidence="11" id="KW-1185">Reference proteome</keyword>
<dbReference type="EC" id="2.3.2.27" evidence="3"/>
<evidence type="ECO:0000256" key="1">
    <source>
        <dbReference type="ARBA" id="ARBA00000900"/>
    </source>
</evidence>
<evidence type="ECO:0000256" key="5">
    <source>
        <dbReference type="ARBA" id="ARBA00022723"/>
    </source>
</evidence>
<dbReference type="InterPro" id="IPR013083">
    <property type="entry name" value="Znf_RING/FYVE/PHD"/>
</dbReference>
<comment type="pathway">
    <text evidence="2">Protein modification; protein ubiquitination.</text>
</comment>
<dbReference type="PANTHER" id="PTHR46913">
    <property type="entry name" value="RING-H2 FINGER PROTEIN ATL16"/>
    <property type="match status" value="1"/>
</dbReference>
<evidence type="ECO:0000313" key="11">
    <source>
        <dbReference type="Proteomes" id="UP000087171"/>
    </source>
</evidence>
<dbReference type="Gene3D" id="3.30.40.10">
    <property type="entry name" value="Zinc/RING finger domain, C3HC4 (zinc finger)"/>
    <property type="match status" value="1"/>
</dbReference>
<dbReference type="RefSeq" id="XP_012574128.1">
    <property type="nucleotide sequence ID" value="XM_012718674.1"/>
</dbReference>
<dbReference type="CDD" id="cd16454">
    <property type="entry name" value="RING-H2_PA-TM-RING"/>
    <property type="match status" value="1"/>
</dbReference>
<reference evidence="12" key="2">
    <citation type="submission" date="2025-08" db="UniProtKB">
        <authorList>
            <consortium name="RefSeq"/>
        </authorList>
    </citation>
    <scope>IDENTIFICATION</scope>
    <source>
        <tissue evidence="12">Etiolated seedlings</tissue>
    </source>
</reference>
<dbReference type="GO" id="GO:0016567">
    <property type="term" value="P:protein ubiquitination"/>
    <property type="evidence" value="ECO:0007669"/>
    <property type="project" value="UniProtKB-UniPathway"/>
</dbReference>
<evidence type="ECO:0000256" key="9">
    <source>
        <dbReference type="PROSITE-ProRule" id="PRU00175"/>
    </source>
</evidence>
<accession>A0A1S3EFE2</accession>
<dbReference type="PaxDb" id="3827-XP_004510586.1"/>
<evidence type="ECO:0000256" key="4">
    <source>
        <dbReference type="ARBA" id="ARBA00022679"/>
    </source>
</evidence>